<feature type="compositionally biased region" description="Polar residues" evidence="9">
    <location>
        <begin position="529"/>
        <end position="554"/>
    </location>
</feature>
<dbReference type="GO" id="GO:0016020">
    <property type="term" value="C:membrane"/>
    <property type="evidence" value="ECO:0007669"/>
    <property type="project" value="UniProtKB-SubCell"/>
</dbReference>
<evidence type="ECO:0000256" key="3">
    <source>
        <dbReference type="ARBA" id="ARBA00022448"/>
    </source>
</evidence>
<keyword evidence="3 8" id="KW-0813">Transport</keyword>
<evidence type="ECO:0000313" key="12">
    <source>
        <dbReference type="EMBL" id="GHJ87995.1"/>
    </source>
</evidence>
<dbReference type="PANTHER" id="PTHR48022">
    <property type="entry name" value="PLASTIDIC GLUCOSE TRANSPORTER 4"/>
    <property type="match status" value="1"/>
</dbReference>
<name>A0A8H3TVH3_9TREE</name>
<dbReference type="Gene3D" id="1.20.1250.20">
    <property type="entry name" value="MFS general substrate transporter like domains"/>
    <property type="match status" value="1"/>
</dbReference>
<dbReference type="GO" id="GO:0005351">
    <property type="term" value="F:carbohydrate:proton symporter activity"/>
    <property type="evidence" value="ECO:0007669"/>
    <property type="project" value="TreeGrafter"/>
</dbReference>
<evidence type="ECO:0000256" key="2">
    <source>
        <dbReference type="ARBA" id="ARBA00010992"/>
    </source>
</evidence>
<dbReference type="FunFam" id="1.20.1250.20:FF:000119">
    <property type="entry name" value="MFS monosaccharide transporter, putative"/>
    <property type="match status" value="1"/>
</dbReference>
<feature type="region of interest" description="Disordered" evidence="9">
    <location>
        <begin position="504"/>
        <end position="586"/>
    </location>
</feature>
<evidence type="ECO:0000256" key="9">
    <source>
        <dbReference type="SAM" id="MobiDB-lite"/>
    </source>
</evidence>
<dbReference type="Pfam" id="PF00083">
    <property type="entry name" value="Sugar_tr"/>
    <property type="match status" value="1"/>
</dbReference>
<feature type="compositionally biased region" description="Basic and acidic residues" evidence="9">
    <location>
        <begin position="573"/>
        <end position="586"/>
    </location>
</feature>
<feature type="transmembrane region" description="Helical" evidence="10">
    <location>
        <begin position="308"/>
        <end position="332"/>
    </location>
</feature>
<evidence type="ECO:0000256" key="6">
    <source>
        <dbReference type="ARBA" id="ARBA00023136"/>
    </source>
</evidence>
<feature type="transmembrane region" description="Helical" evidence="10">
    <location>
        <begin position="220"/>
        <end position="241"/>
    </location>
</feature>
<dbReference type="InterPro" id="IPR003663">
    <property type="entry name" value="Sugar/inositol_transpt"/>
</dbReference>
<dbReference type="InterPro" id="IPR020846">
    <property type="entry name" value="MFS_dom"/>
</dbReference>
<evidence type="ECO:0000256" key="8">
    <source>
        <dbReference type="RuleBase" id="RU003346"/>
    </source>
</evidence>
<comment type="similarity">
    <text evidence="2 8">Belongs to the major facilitator superfamily. Sugar transporter (TC 2.A.1.1) family.</text>
</comment>
<feature type="transmembrane region" description="Helical" evidence="10">
    <location>
        <begin position="373"/>
        <end position="393"/>
    </location>
</feature>
<dbReference type="OrthoDB" id="648285at2759"/>
<feature type="transmembrane region" description="Helical" evidence="10">
    <location>
        <begin position="344"/>
        <end position="366"/>
    </location>
</feature>
<comment type="subcellular location">
    <subcellularLocation>
        <location evidence="1">Membrane</location>
        <topology evidence="1">Multi-pass membrane protein</topology>
    </subcellularLocation>
</comment>
<dbReference type="InterPro" id="IPR005829">
    <property type="entry name" value="Sugar_transporter_CS"/>
</dbReference>
<evidence type="ECO:0000256" key="7">
    <source>
        <dbReference type="ARBA" id="ARBA00049119"/>
    </source>
</evidence>
<evidence type="ECO:0000256" key="1">
    <source>
        <dbReference type="ARBA" id="ARBA00004141"/>
    </source>
</evidence>
<dbReference type="EMBL" id="BLZA01000024">
    <property type="protein sequence ID" value="GHJ87995.1"/>
    <property type="molecule type" value="Genomic_DNA"/>
</dbReference>
<feature type="transmembrane region" description="Helical" evidence="10">
    <location>
        <begin position="469"/>
        <end position="488"/>
    </location>
</feature>
<dbReference type="PANTHER" id="PTHR48022:SF73">
    <property type="entry name" value="METABOLITE TRANSPORT PROTEIN YDL199C-RELATED"/>
    <property type="match status" value="1"/>
</dbReference>
<dbReference type="PROSITE" id="PS00217">
    <property type="entry name" value="SUGAR_TRANSPORT_2"/>
    <property type="match status" value="1"/>
</dbReference>
<feature type="transmembrane region" description="Helical" evidence="10">
    <location>
        <begin position="59"/>
        <end position="76"/>
    </location>
</feature>
<dbReference type="NCBIfam" id="TIGR00879">
    <property type="entry name" value="SP"/>
    <property type="match status" value="1"/>
</dbReference>
<feature type="domain" description="Major facilitator superfamily (MFS) profile" evidence="11">
    <location>
        <begin position="63"/>
        <end position="492"/>
    </location>
</feature>
<reference evidence="12" key="1">
    <citation type="submission" date="2020-07" db="EMBL/GenBank/DDBJ databases">
        <title>Draft Genome Sequence of a Deep-Sea Yeast, Naganishia (Cryptococcus) liquefaciens strain N6.</title>
        <authorList>
            <person name="Han Y.W."/>
            <person name="Kajitani R."/>
            <person name="Morimoto H."/>
            <person name="Parhat M."/>
            <person name="Tsubouchi H."/>
            <person name="Bakenova O."/>
            <person name="Ogata M."/>
            <person name="Argunhan B."/>
            <person name="Aoki R."/>
            <person name="Kajiwara S."/>
            <person name="Itoh T."/>
            <person name="Iwasaki H."/>
        </authorList>
    </citation>
    <scope>NUCLEOTIDE SEQUENCE</scope>
    <source>
        <strain evidence="12">N6</strain>
    </source>
</reference>
<accession>A0A8H3TVH3</accession>
<evidence type="ECO:0000313" key="13">
    <source>
        <dbReference type="Proteomes" id="UP000620104"/>
    </source>
</evidence>
<evidence type="ECO:0000256" key="10">
    <source>
        <dbReference type="SAM" id="Phobius"/>
    </source>
</evidence>
<comment type="caution">
    <text evidence="12">The sequence shown here is derived from an EMBL/GenBank/DDBJ whole genome shotgun (WGS) entry which is preliminary data.</text>
</comment>
<dbReference type="Proteomes" id="UP000620104">
    <property type="component" value="Unassembled WGS sequence"/>
</dbReference>
<keyword evidence="6 10" id="KW-0472">Membrane</keyword>
<dbReference type="SUPFAM" id="SSF103473">
    <property type="entry name" value="MFS general substrate transporter"/>
    <property type="match status" value="1"/>
</dbReference>
<feature type="transmembrane region" description="Helical" evidence="10">
    <location>
        <begin position="159"/>
        <end position="178"/>
    </location>
</feature>
<dbReference type="InterPro" id="IPR050360">
    <property type="entry name" value="MFS_Sugar_Transporters"/>
</dbReference>
<comment type="catalytic activity">
    <reaction evidence="7">
        <text>myo-inositol(out) + H(+)(out) = myo-inositol(in) + H(+)(in)</text>
        <dbReference type="Rhea" id="RHEA:60364"/>
        <dbReference type="ChEBI" id="CHEBI:15378"/>
        <dbReference type="ChEBI" id="CHEBI:17268"/>
    </reaction>
</comment>
<evidence type="ECO:0000256" key="4">
    <source>
        <dbReference type="ARBA" id="ARBA00022692"/>
    </source>
</evidence>
<feature type="transmembrane region" description="Helical" evidence="10">
    <location>
        <begin position="131"/>
        <end position="153"/>
    </location>
</feature>
<keyword evidence="4 10" id="KW-0812">Transmembrane</keyword>
<feature type="transmembrane region" description="Helical" evidence="10">
    <location>
        <begin position="399"/>
        <end position="426"/>
    </location>
</feature>
<dbReference type="PROSITE" id="PS50850">
    <property type="entry name" value="MFS"/>
    <property type="match status" value="1"/>
</dbReference>
<keyword evidence="13" id="KW-1185">Reference proteome</keyword>
<sequence>MSPLDPFNIPIPAAHALHSMTVQAIPLTTFPMSVSSSVSFDVPGGGMSHTGSKLTGNRLLYTVTCFISIGVWLFGYDQGVMSGLITNPYFKKYFNQPTSVELGNMVAILEIGAFITSLLAAPLADAKGRRFTVRLGAIIFAVGGAVQTCTTGYRSMCTGRIISGFGVGMLSMIVPIYQSEISPASHRGQLACIEFTGNIIGYASSIWIDYFCSFLQSDLSWRIPLSIQCIGGLILAIGTLVSPESPRYLIDTDQDDEGLRVIADFHDGNMDDPVTRAEFTEIKEAILADRAVGDRSYKALFRRYRMRVFIAMSSQAFAQMNGINIVSYYAPLVFEQAGFVGRDAILMTGWNSLFYVASSIVPWYIVDTMGRRPILLAGAAGMAVALTAIGWFIKIDQSFTPMAVAIGVIIYNMLFGCSWGGIGWMLAPEIMPLPFRAKGVSLSTATNWLFNYYVGATTPLYQDLIGWRLYPMHAGFCLISFITVYFVYPETAGVPLEEMDALFGDESNDNEDDEDDDEDKDDNEDDSMYSGSGTPGSSMRSGSPSARRNNSSTPLVGDGGPVSMMKRMFANVRKKDDGGKYDQVEQ</sequence>
<feature type="transmembrane region" description="Helical" evidence="10">
    <location>
        <begin position="190"/>
        <end position="208"/>
    </location>
</feature>
<protein>
    <recommendedName>
        <fullName evidence="11">Major facilitator superfamily (MFS) profile domain-containing protein</fullName>
    </recommendedName>
</protein>
<keyword evidence="5 10" id="KW-1133">Transmembrane helix</keyword>
<proteinExistence type="inferred from homology"/>
<dbReference type="AlphaFoldDB" id="A0A8H3TVH3"/>
<dbReference type="InterPro" id="IPR005828">
    <property type="entry name" value="MFS_sugar_transport-like"/>
</dbReference>
<organism evidence="12 13">
    <name type="scientific">Naganishia liquefaciens</name>
    <dbReference type="NCBI Taxonomy" id="104408"/>
    <lineage>
        <taxon>Eukaryota</taxon>
        <taxon>Fungi</taxon>
        <taxon>Dikarya</taxon>
        <taxon>Basidiomycota</taxon>
        <taxon>Agaricomycotina</taxon>
        <taxon>Tremellomycetes</taxon>
        <taxon>Filobasidiales</taxon>
        <taxon>Filobasidiaceae</taxon>
        <taxon>Naganishia</taxon>
    </lineage>
</organism>
<feature type="transmembrane region" description="Helical" evidence="10">
    <location>
        <begin position="102"/>
        <end position="124"/>
    </location>
</feature>
<feature type="compositionally biased region" description="Acidic residues" evidence="9">
    <location>
        <begin position="506"/>
        <end position="527"/>
    </location>
</feature>
<dbReference type="InterPro" id="IPR036259">
    <property type="entry name" value="MFS_trans_sf"/>
</dbReference>
<dbReference type="PRINTS" id="PR00171">
    <property type="entry name" value="SUGRTRNSPORT"/>
</dbReference>
<gene>
    <name evidence="12" type="ORF">NliqN6_4397</name>
</gene>
<evidence type="ECO:0000259" key="11">
    <source>
        <dbReference type="PROSITE" id="PS50850"/>
    </source>
</evidence>
<evidence type="ECO:0000256" key="5">
    <source>
        <dbReference type="ARBA" id="ARBA00022989"/>
    </source>
</evidence>